<evidence type="ECO:0000313" key="2">
    <source>
        <dbReference type="EMBL" id="MQL54235.1"/>
    </source>
</evidence>
<reference evidence="2 5" key="1">
    <citation type="submission" date="2019-10" db="EMBL/GenBank/DDBJ databases">
        <title>Comparative genomics of sulfur disproportionating microorganisms.</title>
        <authorList>
            <person name="Ward L.M."/>
            <person name="Bertran E."/>
            <person name="Johnston D."/>
        </authorList>
    </citation>
    <scope>NUCLEOTIDE SEQUENCE [LARGE SCALE GENOMIC DNA]</scope>
    <source>
        <strain evidence="2 5">DSM 3772</strain>
    </source>
</reference>
<protein>
    <recommendedName>
        <fullName evidence="1">DUF403 domain-containing protein</fullName>
    </recommendedName>
</protein>
<reference evidence="3 4" key="2">
    <citation type="submission" date="2019-10" db="EMBL/GenBank/DDBJ databases">
        <title>Genome Sequences from Six Type Strain Members of the Archaeal Family Sulfolobaceae: Acidianus ambivalens, Acidianus infernus, Metallosphaera prunae, Stygiolobus azoricus, Sulfolobus metallicus, and Sulfurisphaera ohwakuensis.</title>
        <authorList>
            <person name="Counts J.A."/>
            <person name="Kelly R.M."/>
        </authorList>
    </citation>
    <scope>NUCLEOTIDE SEQUENCE [LARGE SCALE GENOMIC DNA]</scope>
    <source>
        <strain evidence="3 4">LEI 10</strain>
    </source>
</reference>
<evidence type="ECO:0000259" key="1">
    <source>
        <dbReference type="Pfam" id="PF04168"/>
    </source>
</evidence>
<dbReference type="AlphaFoldDB" id="A0A650CW10"/>
<organism evidence="3 4">
    <name type="scientific">Acidianus ambivalens</name>
    <name type="common">Desulfurolobus ambivalens</name>
    <dbReference type="NCBI Taxonomy" id="2283"/>
    <lineage>
        <taxon>Archaea</taxon>
        <taxon>Thermoproteota</taxon>
        <taxon>Thermoprotei</taxon>
        <taxon>Sulfolobales</taxon>
        <taxon>Sulfolobaceae</taxon>
        <taxon>Acidianus</taxon>
    </lineage>
</organism>
<evidence type="ECO:0000313" key="5">
    <source>
        <dbReference type="Proteomes" id="UP000474054"/>
    </source>
</evidence>
<dbReference type="KEGG" id="aamb:D1866_08700"/>
<dbReference type="EMBL" id="WHYS01000001">
    <property type="protein sequence ID" value="MQL54235.1"/>
    <property type="molecule type" value="Genomic_DNA"/>
</dbReference>
<dbReference type="Proteomes" id="UP000426328">
    <property type="component" value="Chromosome"/>
</dbReference>
<gene>
    <name evidence="3" type="ORF">D1866_08700</name>
    <name evidence="2" type="ORF">GFB69_00145</name>
</gene>
<dbReference type="Pfam" id="PF04168">
    <property type="entry name" value="Alpha-E"/>
    <property type="match status" value="1"/>
</dbReference>
<feature type="domain" description="DUF403" evidence="1">
    <location>
        <begin position="6"/>
        <end position="52"/>
    </location>
</feature>
<evidence type="ECO:0000313" key="4">
    <source>
        <dbReference type="Proteomes" id="UP000426328"/>
    </source>
</evidence>
<dbReference type="EMBL" id="CP045482">
    <property type="protein sequence ID" value="QGR22064.1"/>
    <property type="molecule type" value="Genomic_DNA"/>
</dbReference>
<proteinExistence type="predicted"/>
<sequence>MIKSLAYKVFWAGRYLERIENISRMSLLAIDKGGDLSSIPSYLGISEDVQKYLIKNFEILREDLRAIGNEKVMNALSSLEGAIYSSTSDLRGYFSSVLRSTLYLGEVIEDELKPVITTTLPRKQEEIKTQSV</sequence>
<evidence type="ECO:0000313" key="3">
    <source>
        <dbReference type="EMBL" id="QGR22064.1"/>
    </source>
</evidence>
<name>A0A650CW10_ACIAM</name>
<dbReference type="GeneID" id="42779810"/>
<dbReference type="RefSeq" id="WP_152939133.1">
    <property type="nucleotide sequence ID" value="NZ_CP045482.1"/>
</dbReference>
<accession>A0A650CW10</accession>
<keyword evidence="4" id="KW-1185">Reference proteome</keyword>
<dbReference type="InterPro" id="IPR007296">
    <property type="entry name" value="DUF403"/>
</dbReference>
<dbReference type="Proteomes" id="UP000474054">
    <property type="component" value="Unassembled WGS sequence"/>
</dbReference>